<evidence type="ECO:0000256" key="2">
    <source>
        <dbReference type="ARBA" id="ARBA00012425"/>
    </source>
</evidence>
<dbReference type="Gene3D" id="3.30.200.20">
    <property type="entry name" value="Phosphorylase Kinase, domain 1"/>
    <property type="match status" value="1"/>
</dbReference>
<name>A0ABN9UQU5_9DINO</name>
<keyword evidence="3 15" id="KW-0723">Serine/threonine-protein kinase</keyword>
<comment type="subunit">
    <text evidence="8">May form a complex composed of at least the catalytic subunit CRK2 and a cyclin.</text>
</comment>
<evidence type="ECO:0000259" key="17">
    <source>
        <dbReference type="PROSITE" id="PS50011"/>
    </source>
</evidence>
<sequence>MARNIEDAADGRGIEGVIGRPRSLTLESGADCSMAGDIAWSRDSTHAIYSAAATTKPDTDEPDWATSRATDEQRQQQYELVEVIGEGAYGTVHLARDRDTGEQVAVKQLKLGGDFADGVPAHVVREVSLLRDFVHPNIVQLKDCQNTGVSEYQLIFEYVPDDLYRIMRGQRREGVRLPMSKVLGYSRDLLSGVYACHARLIIHRDLKPQNLLVHPVHGLKICDFGLARTLSVPSRAYTPEIVTLWYRCLELLLGRRTYGAEVDIWSVGCIVAEMAAGHAIFPGDCEIGTCFKIMQLVGSPTEATWPGFEQMLPLWSKRFPTWPASDMRAIRDARPELGEAGIDLVRSLLSLNPSSRPIARRARAHAVFSQPGPAA</sequence>
<dbReference type="InterPro" id="IPR000719">
    <property type="entry name" value="Prot_kinase_dom"/>
</dbReference>
<reference evidence="18" key="1">
    <citation type="submission" date="2023-10" db="EMBL/GenBank/DDBJ databases">
        <authorList>
            <person name="Chen Y."/>
            <person name="Shah S."/>
            <person name="Dougan E. K."/>
            <person name="Thang M."/>
            <person name="Chan C."/>
        </authorList>
    </citation>
    <scope>NUCLEOTIDE SEQUENCE [LARGE SCALE GENOMIC DNA]</scope>
</reference>
<dbReference type="EC" id="2.7.11.22" evidence="2"/>
<dbReference type="PROSITE" id="PS50011">
    <property type="entry name" value="PROTEIN_KINASE_DOM"/>
    <property type="match status" value="1"/>
</dbReference>
<feature type="region of interest" description="Disordered" evidence="16">
    <location>
        <begin position="52"/>
        <end position="72"/>
    </location>
</feature>
<evidence type="ECO:0000256" key="13">
    <source>
        <dbReference type="ARBA" id="ARBA00048367"/>
    </source>
</evidence>
<evidence type="ECO:0000256" key="8">
    <source>
        <dbReference type="ARBA" id="ARBA00038543"/>
    </source>
</evidence>
<dbReference type="PROSITE" id="PS00108">
    <property type="entry name" value="PROTEIN_KINASE_ST"/>
    <property type="match status" value="1"/>
</dbReference>
<feature type="domain" description="Protein kinase" evidence="17">
    <location>
        <begin position="78"/>
        <end position="368"/>
    </location>
</feature>
<evidence type="ECO:0000256" key="5">
    <source>
        <dbReference type="ARBA" id="ARBA00022741"/>
    </source>
</evidence>
<evidence type="ECO:0000256" key="4">
    <source>
        <dbReference type="ARBA" id="ARBA00022679"/>
    </source>
</evidence>
<accession>A0ABN9UQU5</accession>
<evidence type="ECO:0000256" key="3">
    <source>
        <dbReference type="ARBA" id="ARBA00022527"/>
    </source>
</evidence>
<evidence type="ECO:0000256" key="11">
    <source>
        <dbReference type="ARBA" id="ARBA00042858"/>
    </source>
</evidence>
<evidence type="ECO:0000256" key="12">
    <source>
        <dbReference type="ARBA" id="ARBA00047811"/>
    </source>
</evidence>
<dbReference type="PANTHER" id="PTHR24056:SF254">
    <property type="entry name" value="CYCLIN-DEPENDENT KINASE 2"/>
    <property type="match status" value="1"/>
</dbReference>
<evidence type="ECO:0000256" key="9">
    <source>
        <dbReference type="ARBA" id="ARBA00039612"/>
    </source>
</evidence>
<evidence type="ECO:0000256" key="14">
    <source>
        <dbReference type="PROSITE-ProRule" id="PRU10141"/>
    </source>
</evidence>
<keyword evidence="6" id="KW-0418">Kinase</keyword>
<dbReference type="Pfam" id="PF00069">
    <property type="entry name" value="Pkinase"/>
    <property type="match status" value="1"/>
</dbReference>
<dbReference type="InterPro" id="IPR008271">
    <property type="entry name" value="Ser/Thr_kinase_AS"/>
</dbReference>
<feature type="binding site" evidence="14">
    <location>
        <position position="107"/>
    </location>
    <ligand>
        <name>ATP</name>
        <dbReference type="ChEBI" id="CHEBI:30616"/>
    </ligand>
</feature>
<keyword evidence="5 14" id="KW-0547">Nucleotide-binding</keyword>
<dbReference type="Gene3D" id="1.10.510.10">
    <property type="entry name" value="Transferase(Phosphotransferase) domain 1"/>
    <property type="match status" value="1"/>
</dbReference>
<comment type="similarity">
    <text evidence="1">Belongs to the protein kinase superfamily. CMGC Ser/Thr protein kinase family. CDC2/CDKX subfamily.</text>
</comment>
<evidence type="ECO:0000313" key="19">
    <source>
        <dbReference type="Proteomes" id="UP001189429"/>
    </source>
</evidence>
<dbReference type="PROSITE" id="PS00107">
    <property type="entry name" value="PROTEIN_KINASE_ATP"/>
    <property type="match status" value="1"/>
</dbReference>
<evidence type="ECO:0000256" key="16">
    <source>
        <dbReference type="SAM" id="MobiDB-lite"/>
    </source>
</evidence>
<keyword evidence="4" id="KW-0808">Transferase</keyword>
<dbReference type="SUPFAM" id="SSF56112">
    <property type="entry name" value="Protein kinase-like (PK-like)"/>
    <property type="match status" value="1"/>
</dbReference>
<gene>
    <name evidence="18" type="ORF">PCOR1329_LOCUS50797</name>
</gene>
<dbReference type="PANTHER" id="PTHR24056">
    <property type="entry name" value="CELL DIVISION PROTEIN KINASE"/>
    <property type="match status" value="1"/>
</dbReference>
<dbReference type="SMART" id="SM00220">
    <property type="entry name" value="S_TKc"/>
    <property type="match status" value="1"/>
</dbReference>
<keyword evidence="7 14" id="KW-0067">ATP-binding</keyword>
<dbReference type="InterPro" id="IPR017441">
    <property type="entry name" value="Protein_kinase_ATP_BS"/>
</dbReference>
<comment type="caution">
    <text evidence="18">The sequence shown here is derived from an EMBL/GenBank/DDBJ whole genome shotgun (WGS) entry which is preliminary data.</text>
</comment>
<evidence type="ECO:0000256" key="6">
    <source>
        <dbReference type="ARBA" id="ARBA00022777"/>
    </source>
</evidence>
<protein>
    <recommendedName>
        <fullName evidence="9">Cyclin-dependent kinase 2 homolog</fullName>
        <ecNumber evidence="2">2.7.11.22</ecNumber>
    </recommendedName>
    <alternativeName>
        <fullName evidence="10">Cell division control protein 2 homolog</fullName>
    </alternativeName>
    <alternativeName>
        <fullName evidence="11">cdc2-related kinase 2</fullName>
    </alternativeName>
</protein>
<evidence type="ECO:0000256" key="1">
    <source>
        <dbReference type="ARBA" id="ARBA00006485"/>
    </source>
</evidence>
<dbReference type="Proteomes" id="UP001189429">
    <property type="component" value="Unassembled WGS sequence"/>
</dbReference>
<organism evidence="18 19">
    <name type="scientific">Prorocentrum cordatum</name>
    <dbReference type="NCBI Taxonomy" id="2364126"/>
    <lineage>
        <taxon>Eukaryota</taxon>
        <taxon>Sar</taxon>
        <taxon>Alveolata</taxon>
        <taxon>Dinophyceae</taxon>
        <taxon>Prorocentrales</taxon>
        <taxon>Prorocentraceae</taxon>
        <taxon>Prorocentrum</taxon>
    </lineage>
</organism>
<keyword evidence="19" id="KW-1185">Reference proteome</keyword>
<evidence type="ECO:0000256" key="7">
    <source>
        <dbReference type="ARBA" id="ARBA00022840"/>
    </source>
</evidence>
<comment type="catalytic activity">
    <reaction evidence="13">
        <text>L-seryl-[protein] + ATP = O-phospho-L-seryl-[protein] + ADP + H(+)</text>
        <dbReference type="Rhea" id="RHEA:17989"/>
        <dbReference type="Rhea" id="RHEA-COMP:9863"/>
        <dbReference type="Rhea" id="RHEA-COMP:11604"/>
        <dbReference type="ChEBI" id="CHEBI:15378"/>
        <dbReference type="ChEBI" id="CHEBI:29999"/>
        <dbReference type="ChEBI" id="CHEBI:30616"/>
        <dbReference type="ChEBI" id="CHEBI:83421"/>
        <dbReference type="ChEBI" id="CHEBI:456216"/>
        <dbReference type="EC" id="2.7.11.22"/>
    </reaction>
</comment>
<evidence type="ECO:0000313" key="18">
    <source>
        <dbReference type="EMBL" id="CAK0862360.1"/>
    </source>
</evidence>
<comment type="catalytic activity">
    <reaction evidence="12">
        <text>L-threonyl-[protein] + ATP = O-phospho-L-threonyl-[protein] + ADP + H(+)</text>
        <dbReference type="Rhea" id="RHEA:46608"/>
        <dbReference type="Rhea" id="RHEA-COMP:11060"/>
        <dbReference type="Rhea" id="RHEA-COMP:11605"/>
        <dbReference type="ChEBI" id="CHEBI:15378"/>
        <dbReference type="ChEBI" id="CHEBI:30013"/>
        <dbReference type="ChEBI" id="CHEBI:30616"/>
        <dbReference type="ChEBI" id="CHEBI:61977"/>
        <dbReference type="ChEBI" id="CHEBI:456216"/>
        <dbReference type="EC" id="2.7.11.22"/>
    </reaction>
</comment>
<proteinExistence type="inferred from homology"/>
<evidence type="ECO:0000256" key="15">
    <source>
        <dbReference type="RuleBase" id="RU000304"/>
    </source>
</evidence>
<dbReference type="InterPro" id="IPR011009">
    <property type="entry name" value="Kinase-like_dom_sf"/>
</dbReference>
<evidence type="ECO:0000256" key="10">
    <source>
        <dbReference type="ARBA" id="ARBA00041902"/>
    </source>
</evidence>
<dbReference type="InterPro" id="IPR050108">
    <property type="entry name" value="CDK"/>
</dbReference>
<dbReference type="EMBL" id="CAUYUJ010016153">
    <property type="protein sequence ID" value="CAK0862360.1"/>
    <property type="molecule type" value="Genomic_DNA"/>
</dbReference>